<evidence type="ECO:0000313" key="2">
    <source>
        <dbReference type="EMBL" id="KAF0767799.1"/>
    </source>
</evidence>
<dbReference type="EMBL" id="VUJU01000890">
    <property type="protein sequence ID" value="KAF0767799.1"/>
    <property type="molecule type" value="Genomic_DNA"/>
</dbReference>
<comment type="caution">
    <text evidence="2">The sequence shown here is derived from an EMBL/GenBank/DDBJ whole genome shotgun (WGS) entry which is preliminary data.</text>
</comment>
<keyword evidence="3" id="KW-1185">Reference proteome</keyword>
<feature type="region of interest" description="Disordered" evidence="1">
    <location>
        <begin position="1"/>
        <end position="44"/>
    </location>
</feature>
<name>A0A6G0ZB76_APHCR</name>
<feature type="compositionally biased region" description="Basic and acidic residues" evidence="1">
    <location>
        <begin position="22"/>
        <end position="32"/>
    </location>
</feature>
<reference evidence="2 3" key="1">
    <citation type="submission" date="2019-08" db="EMBL/GenBank/DDBJ databases">
        <title>Whole genome of Aphis craccivora.</title>
        <authorList>
            <person name="Voronova N.V."/>
            <person name="Shulinski R.S."/>
            <person name="Bandarenka Y.V."/>
            <person name="Zhorov D.G."/>
            <person name="Warner D."/>
        </authorList>
    </citation>
    <scope>NUCLEOTIDE SEQUENCE [LARGE SCALE GENOMIC DNA]</scope>
    <source>
        <strain evidence="2">180601</strain>
        <tissue evidence="2">Whole Body</tissue>
    </source>
</reference>
<sequence length="73" mass="8311">MPARKYQLSRYTSKTKSVKARRMGETSYEHTQPESSIERSQSLTATAHGQRISIIRNQLDQLSIMIPTSIMQG</sequence>
<feature type="compositionally biased region" description="Polar residues" evidence="1">
    <location>
        <begin position="33"/>
        <end position="44"/>
    </location>
</feature>
<protein>
    <submittedName>
        <fullName evidence="2">Uncharacterized protein</fullName>
    </submittedName>
</protein>
<proteinExistence type="predicted"/>
<accession>A0A6G0ZB76</accession>
<gene>
    <name evidence="2" type="ORF">FWK35_00016075</name>
</gene>
<organism evidence="2 3">
    <name type="scientific">Aphis craccivora</name>
    <name type="common">Cowpea aphid</name>
    <dbReference type="NCBI Taxonomy" id="307492"/>
    <lineage>
        <taxon>Eukaryota</taxon>
        <taxon>Metazoa</taxon>
        <taxon>Ecdysozoa</taxon>
        <taxon>Arthropoda</taxon>
        <taxon>Hexapoda</taxon>
        <taxon>Insecta</taxon>
        <taxon>Pterygota</taxon>
        <taxon>Neoptera</taxon>
        <taxon>Paraneoptera</taxon>
        <taxon>Hemiptera</taxon>
        <taxon>Sternorrhyncha</taxon>
        <taxon>Aphidomorpha</taxon>
        <taxon>Aphidoidea</taxon>
        <taxon>Aphididae</taxon>
        <taxon>Aphidini</taxon>
        <taxon>Aphis</taxon>
        <taxon>Aphis</taxon>
    </lineage>
</organism>
<dbReference type="AlphaFoldDB" id="A0A6G0ZB76"/>
<dbReference type="Proteomes" id="UP000478052">
    <property type="component" value="Unassembled WGS sequence"/>
</dbReference>
<evidence type="ECO:0000256" key="1">
    <source>
        <dbReference type="SAM" id="MobiDB-lite"/>
    </source>
</evidence>
<evidence type="ECO:0000313" key="3">
    <source>
        <dbReference type="Proteomes" id="UP000478052"/>
    </source>
</evidence>